<dbReference type="InterPro" id="IPR045058">
    <property type="entry name" value="GIMA/IAN/Toc"/>
</dbReference>
<keyword evidence="3" id="KW-0342">GTP-binding</keyword>
<evidence type="ECO:0000259" key="4">
    <source>
        <dbReference type="PROSITE" id="PS51720"/>
    </source>
</evidence>
<accession>A0A9W7WHN8</accession>
<dbReference type="SUPFAM" id="SSF52540">
    <property type="entry name" value="P-loop containing nucleoside triphosphate hydrolases"/>
    <property type="match status" value="2"/>
</dbReference>
<keyword evidence="6" id="KW-1185">Reference proteome</keyword>
<name>A0A9W7WHN8_TRIRA</name>
<dbReference type="InterPro" id="IPR006703">
    <property type="entry name" value="G_AIG1"/>
</dbReference>
<evidence type="ECO:0000313" key="5">
    <source>
        <dbReference type="EMBL" id="KAI7797898.1"/>
    </source>
</evidence>
<proteinExistence type="inferred from homology"/>
<dbReference type="Gene3D" id="3.40.50.300">
    <property type="entry name" value="P-loop containing nucleotide triphosphate hydrolases"/>
    <property type="match status" value="2"/>
</dbReference>
<reference evidence="5" key="1">
    <citation type="submission" date="2021-02" db="EMBL/GenBank/DDBJ databases">
        <title>Comparative genomics reveals that relaxation of natural selection precedes convergent phenotypic evolution of cavefish.</title>
        <authorList>
            <person name="Peng Z."/>
        </authorList>
    </citation>
    <scope>NUCLEOTIDE SEQUENCE</scope>
    <source>
        <tissue evidence="5">Muscle</tissue>
    </source>
</reference>
<dbReference type="Pfam" id="PF04548">
    <property type="entry name" value="AIG1"/>
    <property type="match status" value="2"/>
</dbReference>
<dbReference type="GO" id="GO:0005525">
    <property type="term" value="F:GTP binding"/>
    <property type="evidence" value="ECO:0007669"/>
    <property type="project" value="UniProtKB-KW"/>
</dbReference>
<dbReference type="EMBL" id="JAFHDT010000017">
    <property type="protein sequence ID" value="KAI7797898.1"/>
    <property type="molecule type" value="Genomic_DNA"/>
</dbReference>
<feature type="domain" description="AIG1-type G" evidence="4">
    <location>
        <begin position="249"/>
        <end position="448"/>
    </location>
</feature>
<dbReference type="InterPro" id="IPR027417">
    <property type="entry name" value="P-loop_NTPase"/>
</dbReference>
<dbReference type="PANTHER" id="PTHR10903">
    <property type="entry name" value="GTPASE, IMAP FAMILY MEMBER-RELATED"/>
    <property type="match status" value="1"/>
</dbReference>
<keyword evidence="2" id="KW-0547">Nucleotide-binding</keyword>
<organism evidence="5 6">
    <name type="scientific">Triplophysa rosa</name>
    <name type="common">Cave loach</name>
    <dbReference type="NCBI Taxonomy" id="992332"/>
    <lineage>
        <taxon>Eukaryota</taxon>
        <taxon>Metazoa</taxon>
        <taxon>Chordata</taxon>
        <taxon>Craniata</taxon>
        <taxon>Vertebrata</taxon>
        <taxon>Euteleostomi</taxon>
        <taxon>Actinopterygii</taxon>
        <taxon>Neopterygii</taxon>
        <taxon>Teleostei</taxon>
        <taxon>Ostariophysi</taxon>
        <taxon>Cypriniformes</taxon>
        <taxon>Nemacheilidae</taxon>
        <taxon>Triplophysa</taxon>
    </lineage>
</organism>
<gene>
    <name evidence="5" type="ORF">IRJ41_021156</name>
</gene>
<dbReference type="AlphaFoldDB" id="A0A9W7WHN8"/>
<evidence type="ECO:0000313" key="6">
    <source>
        <dbReference type="Proteomes" id="UP001059041"/>
    </source>
</evidence>
<comment type="caution">
    <text evidence="5">The sequence shown here is derived from an EMBL/GenBank/DDBJ whole genome shotgun (WGS) entry which is preliminary data.</text>
</comment>
<sequence>MEEENHVDSDLSSGDVHHTSELRILLLGNKAAGKSSSGNTILGKQEFTVKTAQCVKRCGEVEGRRVTVVEAPGWWRNYLIKDTPALHSEEIVLSMSLCPPGPHAVLIVVRLDSEINQKAIEERAVQLLGVHIWNHCILLFTHGDNLQDTSFEEYIKNKGRALEWVIASCMKRWHVFDNDTKKDNKQVIELLQKIDNMVAENNGHHFAMDCALLLEIKSKRKAEEKRVKERLMAIEKQEQDLLPRAGQIQSQMRIILVGHRYSGKSSAGNTILGRQAFNLCRSFQALGRQGEVFGRKVTVVEAPGWWNNYLLEDSPELYKQEFVLSVSLCPPGPHALLLVIRVDGSFTPKNRIAIKQHLEFLTERVWKYTIVLFTYGDWLGDTTVEQHIESEGAALRSLIGDCGNRYHVLNNNDWSNDSQVTELLEKIEKMVCRNDGLHYEFDREFLQKMEEKKRKTRECAKQRITKVKNKTETEVWIGEMNHLGNAVYSNTII</sequence>
<dbReference type="PANTHER" id="PTHR10903:SF107">
    <property type="entry name" value="GTPASE IMAP FAMILY MEMBER 4-LIKE-RELATED"/>
    <property type="match status" value="1"/>
</dbReference>
<evidence type="ECO:0000256" key="3">
    <source>
        <dbReference type="ARBA" id="ARBA00023134"/>
    </source>
</evidence>
<evidence type="ECO:0000256" key="1">
    <source>
        <dbReference type="ARBA" id="ARBA00008535"/>
    </source>
</evidence>
<comment type="similarity">
    <text evidence="1">Belongs to the TRAFAC class TrmE-Era-EngA-EngB-Septin-like GTPase superfamily. AIG1/Toc34/Toc159-like paraseptin GTPase family. IAN subfamily.</text>
</comment>
<evidence type="ECO:0000256" key="2">
    <source>
        <dbReference type="ARBA" id="ARBA00022741"/>
    </source>
</evidence>
<dbReference type="Proteomes" id="UP001059041">
    <property type="component" value="Linkage Group LG17"/>
</dbReference>
<dbReference type="FunFam" id="3.40.50.300:FF:001809">
    <property type="entry name" value="Si:ch1073-365p7.2"/>
    <property type="match status" value="2"/>
</dbReference>
<feature type="domain" description="AIG1-type G" evidence="4">
    <location>
        <begin position="19"/>
        <end position="215"/>
    </location>
</feature>
<dbReference type="PROSITE" id="PS51720">
    <property type="entry name" value="G_AIG1"/>
    <property type="match status" value="2"/>
</dbReference>
<protein>
    <submittedName>
        <fullName evidence="5">GTPase IMAP family member 8-like</fullName>
    </submittedName>
</protein>